<protein>
    <submittedName>
        <fullName evidence="6">LysR family transcriptional regulator</fullName>
    </submittedName>
</protein>
<dbReference type="InterPro" id="IPR000847">
    <property type="entry name" value="LysR_HTH_N"/>
</dbReference>
<dbReference type="SUPFAM" id="SSF53850">
    <property type="entry name" value="Periplasmic binding protein-like II"/>
    <property type="match status" value="1"/>
</dbReference>
<dbReference type="RefSeq" id="WP_138576026.1">
    <property type="nucleotide sequence ID" value="NZ_CP040818.1"/>
</dbReference>
<dbReference type="GO" id="GO:0003700">
    <property type="term" value="F:DNA-binding transcription factor activity"/>
    <property type="evidence" value="ECO:0007669"/>
    <property type="project" value="InterPro"/>
</dbReference>
<dbReference type="AlphaFoldDB" id="A0A5B8FXX7"/>
<feature type="domain" description="HTH lysR-type" evidence="5">
    <location>
        <begin position="1"/>
        <end position="59"/>
    </location>
</feature>
<dbReference type="InterPro" id="IPR005119">
    <property type="entry name" value="LysR_subst-bd"/>
</dbReference>
<dbReference type="PRINTS" id="PR00039">
    <property type="entry name" value="HTHLYSR"/>
</dbReference>
<dbReference type="PANTHER" id="PTHR30427:SF1">
    <property type="entry name" value="TRANSCRIPTIONAL ACTIVATOR PROTEIN LYSR"/>
    <property type="match status" value="1"/>
</dbReference>
<dbReference type="EMBL" id="CP040818">
    <property type="protein sequence ID" value="QDL93335.1"/>
    <property type="molecule type" value="Genomic_DNA"/>
</dbReference>
<evidence type="ECO:0000259" key="5">
    <source>
        <dbReference type="PROSITE" id="PS50931"/>
    </source>
</evidence>
<dbReference type="Proteomes" id="UP000305888">
    <property type="component" value="Chromosome"/>
</dbReference>
<dbReference type="GO" id="GO:0010628">
    <property type="term" value="P:positive regulation of gene expression"/>
    <property type="evidence" value="ECO:0007669"/>
    <property type="project" value="TreeGrafter"/>
</dbReference>
<dbReference type="InterPro" id="IPR036388">
    <property type="entry name" value="WH-like_DNA-bd_sf"/>
</dbReference>
<evidence type="ECO:0000313" key="7">
    <source>
        <dbReference type="Proteomes" id="UP000305888"/>
    </source>
</evidence>
<sequence>MITHRQISAFQEVMRNGSLTAAAEYLDISQPAVSRLIKELEGNVGFALFTRHGARIVPTAAAHNLWEVVERSFLGMDHIRNTAQQIRAGGNTSLSIAAAPVFATTLVPQAIEAVIRTGAPEDISQITITTLPVVRQVALRRADLGVNILTHHQHEVDLIRSYSVPFFVIAAPGHPFGAQQEVQLADLAGVTYIGFDDTTISGQVQNRWFSAMRHGPRITMKCYLASVIRALVGRGLGVSVVDPWTAREHAERGGITRPLGHGEEFRVSLVKPLGTTLSRTGDALVEAIDTEVGAIGR</sequence>
<evidence type="ECO:0000256" key="2">
    <source>
        <dbReference type="ARBA" id="ARBA00023015"/>
    </source>
</evidence>
<evidence type="ECO:0000256" key="3">
    <source>
        <dbReference type="ARBA" id="ARBA00023125"/>
    </source>
</evidence>
<keyword evidence="2" id="KW-0805">Transcription regulation</keyword>
<evidence type="ECO:0000313" key="6">
    <source>
        <dbReference type="EMBL" id="QDL93335.1"/>
    </source>
</evidence>
<dbReference type="Pfam" id="PF03466">
    <property type="entry name" value="LysR_substrate"/>
    <property type="match status" value="1"/>
</dbReference>
<dbReference type="InterPro" id="IPR036390">
    <property type="entry name" value="WH_DNA-bd_sf"/>
</dbReference>
<keyword evidence="7" id="KW-1185">Reference proteome</keyword>
<dbReference type="OrthoDB" id="8479870at2"/>
<gene>
    <name evidence="6" type="ORF">FDP22_17035</name>
</gene>
<name>A0A5B8FXX7_9RHOB</name>
<dbReference type="SUPFAM" id="SSF46785">
    <property type="entry name" value="Winged helix' DNA-binding domain"/>
    <property type="match status" value="1"/>
</dbReference>
<reference evidence="6 7" key="1">
    <citation type="submission" date="2019-06" db="EMBL/GenBank/DDBJ databases">
        <title>Genome sequence of Rhodobacteraceae bacterium D4M1.</title>
        <authorList>
            <person name="Cao J."/>
        </authorList>
    </citation>
    <scope>NUCLEOTIDE SEQUENCE [LARGE SCALE GENOMIC DNA]</scope>
    <source>
        <strain evidence="6 7">D4M1</strain>
    </source>
</reference>
<dbReference type="Gene3D" id="3.40.190.290">
    <property type="match status" value="1"/>
</dbReference>
<evidence type="ECO:0000256" key="1">
    <source>
        <dbReference type="ARBA" id="ARBA00009437"/>
    </source>
</evidence>
<keyword evidence="4" id="KW-0804">Transcription</keyword>
<dbReference type="PANTHER" id="PTHR30427">
    <property type="entry name" value="TRANSCRIPTIONAL ACTIVATOR PROTEIN LYSR"/>
    <property type="match status" value="1"/>
</dbReference>
<proteinExistence type="inferred from homology"/>
<dbReference type="PROSITE" id="PS50931">
    <property type="entry name" value="HTH_LYSR"/>
    <property type="match status" value="1"/>
</dbReference>
<organism evidence="6 7">
    <name type="scientific">Paroceanicella profunda</name>
    <dbReference type="NCBI Taxonomy" id="2579971"/>
    <lineage>
        <taxon>Bacteria</taxon>
        <taxon>Pseudomonadati</taxon>
        <taxon>Pseudomonadota</taxon>
        <taxon>Alphaproteobacteria</taxon>
        <taxon>Rhodobacterales</taxon>
        <taxon>Paracoccaceae</taxon>
        <taxon>Paroceanicella</taxon>
    </lineage>
</organism>
<comment type="similarity">
    <text evidence="1">Belongs to the LysR transcriptional regulatory family.</text>
</comment>
<keyword evidence="3" id="KW-0238">DNA-binding</keyword>
<accession>A0A5B8FXX7</accession>
<dbReference type="Pfam" id="PF00126">
    <property type="entry name" value="HTH_1"/>
    <property type="match status" value="1"/>
</dbReference>
<dbReference type="KEGG" id="ppru:FDP22_17035"/>
<dbReference type="Gene3D" id="1.10.10.10">
    <property type="entry name" value="Winged helix-like DNA-binding domain superfamily/Winged helix DNA-binding domain"/>
    <property type="match status" value="1"/>
</dbReference>
<evidence type="ECO:0000256" key="4">
    <source>
        <dbReference type="ARBA" id="ARBA00023163"/>
    </source>
</evidence>
<dbReference type="GO" id="GO:0043565">
    <property type="term" value="F:sequence-specific DNA binding"/>
    <property type="evidence" value="ECO:0007669"/>
    <property type="project" value="TreeGrafter"/>
</dbReference>